<evidence type="ECO:0000256" key="2">
    <source>
        <dbReference type="ARBA" id="ARBA00022764"/>
    </source>
</evidence>
<evidence type="ECO:0000313" key="5">
    <source>
        <dbReference type="EMBL" id="KIH76856.1"/>
    </source>
</evidence>
<dbReference type="GO" id="GO:0051536">
    <property type="term" value="F:iron-sulfur cluster binding"/>
    <property type="evidence" value="ECO:0007669"/>
    <property type="project" value="InterPro"/>
</dbReference>
<evidence type="ECO:0000256" key="3">
    <source>
        <dbReference type="ARBA" id="ARBA00023002"/>
    </source>
</evidence>
<dbReference type="AlphaFoldDB" id="A0A0C2HIJ0"/>
<comment type="caution">
    <text evidence="5">The sequence shown here is derived from an EMBL/GenBank/DDBJ whole genome shotgun (WGS) entry which is preliminary data.</text>
</comment>
<keyword evidence="3" id="KW-0560">Oxidoreductase</keyword>
<dbReference type="Pfam" id="PF01058">
    <property type="entry name" value="Oxidored_q6"/>
    <property type="match status" value="1"/>
</dbReference>
<dbReference type="Proteomes" id="UP000035068">
    <property type="component" value="Unassembled WGS sequence"/>
</dbReference>
<accession>A0A0C2HIJ0</accession>
<dbReference type="SUPFAM" id="SSF56770">
    <property type="entry name" value="HydA/Nqo6-like"/>
    <property type="match status" value="1"/>
</dbReference>
<name>A0A0C2HIJ0_9BACT</name>
<dbReference type="PANTHER" id="PTHR42845">
    <property type="entry name" value="COENZYME F420-REDUCING HYDROGENASE, GAMMA SUBUNIT"/>
    <property type="match status" value="1"/>
</dbReference>
<feature type="domain" description="NADH:ubiquinone oxidoreductase-like 20kDa subunit" evidence="4">
    <location>
        <begin position="21"/>
        <end position="168"/>
    </location>
</feature>
<dbReference type="PANTHER" id="PTHR42845:SF1">
    <property type="entry name" value="HYDROGENASE SMALL SUBUNIT"/>
    <property type="match status" value="1"/>
</dbReference>
<sequence>MESMNAKPQKLRLATVWLGGCSGCHMSFLDLDEELMALSERVDLVYGPLVDAKIYPENVDLCLVEGAITNVENLELARRIRTHTKTVVSFGDCAVTGNVTSMRNRISVKDLLTAVYHEARAPIGPEALEVLPALLTKVLPLHRAIQVDVFLPGCPPVPERISATLTALIEGRAVELPPSLRTFG</sequence>
<evidence type="ECO:0000313" key="6">
    <source>
        <dbReference type="Proteomes" id="UP000035068"/>
    </source>
</evidence>
<evidence type="ECO:0000256" key="1">
    <source>
        <dbReference type="ARBA" id="ARBA00004418"/>
    </source>
</evidence>
<dbReference type="GO" id="GO:0016491">
    <property type="term" value="F:oxidoreductase activity"/>
    <property type="evidence" value="ECO:0007669"/>
    <property type="project" value="UniProtKB-KW"/>
</dbReference>
<dbReference type="InterPro" id="IPR006137">
    <property type="entry name" value="NADH_UbQ_OxRdtase-like_20kDa"/>
</dbReference>
<dbReference type="InterPro" id="IPR037024">
    <property type="entry name" value="NiFe_Hase_small_N_sf"/>
</dbReference>
<gene>
    <name evidence="5" type="ORF">GFER_07055</name>
</gene>
<dbReference type="InterPro" id="IPR051349">
    <property type="entry name" value="Hydrogenase_assoc-protein"/>
</dbReference>
<comment type="subcellular location">
    <subcellularLocation>
        <location evidence="1">Periplasm</location>
    </subcellularLocation>
</comment>
<evidence type="ECO:0000259" key="4">
    <source>
        <dbReference type="Pfam" id="PF01058"/>
    </source>
</evidence>
<keyword evidence="2" id="KW-0574">Periplasm</keyword>
<dbReference type="EMBL" id="JWJD01000002">
    <property type="protein sequence ID" value="KIH76856.1"/>
    <property type="molecule type" value="Genomic_DNA"/>
</dbReference>
<proteinExistence type="predicted"/>
<dbReference type="Gene3D" id="3.40.50.700">
    <property type="entry name" value="NADH:ubiquinone oxidoreductase-like, 20kDa subunit"/>
    <property type="match status" value="1"/>
</dbReference>
<keyword evidence="6" id="KW-1185">Reference proteome</keyword>
<reference evidence="5 6" key="1">
    <citation type="submission" date="2014-12" db="EMBL/GenBank/DDBJ databases">
        <title>Genomes of Geoalkalibacter ferrihydriticus and Geoalkalibacter subterraneus, two haloalkaliphilic metal-reducing members of the Geobacteraceae.</title>
        <authorList>
            <person name="Badalamenti J.P."/>
            <person name="Torres C.I."/>
            <person name="Krajmalnik-Brown R."/>
            <person name="Bond D.R."/>
        </authorList>
    </citation>
    <scope>NUCLEOTIDE SEQUENCE [LARGE SCALE GENOMIC DNA]</scope>
    <source>
        <strain evidence="5 6">DSM 17813</strain>
    </source>
</reference>
<protein>
    <submittedName>
        <fullName evidence="5">NADP oxidoreductase</fullName>
    </submittedName>
</protein>
<organism evidence="5 6">
    <name type="scientific">Geoalkalibacter ferrihydriticus DSM 17813</name>
    <dbReference type="NCBI Taxonomy" id="1121915"/>
    <lineage>
        <taxon>Bacteria</taxon>
        <taxon>Pseudomonadati</taxon>
        <taxon>Thermodesulfobacteriota</taxon>
        <taxon>Desulfuromonadia</taxon>
        <taxon>Desulfuromonadales</taxon>
        <taxon>Geoalkalibacteraceae</taxon>
        <taxon>Geoalkalibacter</taxon>
    </lineage>
</organism>
<dbReference type="GO" id="GO:0042597">
    <property type="term" value="C:periplasmic space"/>
    <property type="evidence" value="ECO:0007669"/>
    <property type="project" value="UniProtKB-SubCell"/>
</dbReference>